<dbReference type="InterPro" id="IPR017972">
    <property type="entry name" value="Cyt_P450_CS"/>
</dbReference>
<keyword evidence="12" id="KW-0812">Transmembrane</keyword>
<dbReference type="InterPro" id="IPR002401">
    <property type="entry name" value="Cyt_P450_E_grp-I"/>
</dbReference>
<feature type="transmembrane region" description="Helical" evidence="12">
    <location>
        <begin position="14"/>
        <end position="33"/>
    </location>
</feature>
<dbReference type="InterPro" id="IPR001128">
    <property type="entry name" value="Cyt_P450"/>
</dbReference>
<dbReference type="GO" id="GO:0005506">
    <property type="term" value="F:iron ion binding"/>
    <property type="evidence" value="ECO:0007669"/>
    <property type="project" value="InterPro"/>
</dbReference>
<dbReference type="Gene3D" id="1.10.630.10">
    <property type="entry name" value="Cytochrome P450"/>
    <property type="match status" value="1"/>
</dbReference>
<evidence type="ECO:0000256" key="11">
    <source>
        <dbReference type="SAM" id="MobiDB-lite"/>
    </source>
</evidence>
<comment type="similarity">
    <text evidence="3 10">Belongs to the cytochrome P450 family.</text>
</comment>
<dbReference type="SUPFAM" id="SSF48264">
    <property type="entry name" value="Cytochrome P450"/>
    <property type="match status" value="1"/>
</dbReference>
<keyword evidence="14" id="KW-1185">Reference proteome</keyword>
<dbReference type="PROSITE" id="PS00086">
    <property type="entry name" value="CYTOCHROME_P450"/>
    <property type="match status" value="1"/>
</dbReference>
<keyword evidence="7 9" id="KW-0408">Iron</keyword>
<keyword evidence="4 9" id="KW-0349">Heme</keyword>
<evidence type="ECO:0000256" key="4">
    <source>
        <dbReference type="ARBA" id="ARBA00022617"/>
    </source>
</evidence>
<dbReference type="PANTHER" id="PTHR24305">
    <property type="entry name" value="CYTOCHROME P450"/>
    <property type="match status" value="1"/>
</dbReference>
<keyword evidence="12" id="KW-0472">Membrane</keyword>
<protein>
    <recommendedName>
        <fullName evidence="15">Cytochrome P450</fullName>
    </recommendedName>
</protein>
<keyword evidence="6 10" id="KW-0560">Oxidoreductase</keyword>
<gene>
    <name evidence="13" type="ORF">FFLO_05571</name>
</gene>
<evidence type="ECO:0000256" key="1">
    <source>
        <dbReference type="ARBA" id="ARBA00001971"/>
    </source>
</evidence>
<dbReference type="Pfam" id="PF00067">
    <property type="entry name" value="p450"/>
    <property type="match status" value="2"/>
</dbReference>
<dbReference type="PRINTS" id="PR00385">
    <property type="entry name" value="P450"/>
</dbReference>
<dbReference type="GO" id="GO:0004497">
    <property type="term" value="F:monooxygenase activity"/>
    <property type="evidence" value="ECO:0007669"/>
    <property type="project" value="UniProtKB-KW"/>
</dbReference>
<dbReference type="PRINTS" id="PR00463">
    <property type="entry name" value="EP450I"/>
</dbReference>
<dbReference type="InterPro" id="IPR050121">
    <property type="entry name" value="Cytochrome_P450_monoxygenase"/>
</dbReference>
<comment type="caution">
    <text evidence="13">The sequence shown here is derived from an EMBL/GenBank/DDBJ whole genome shotgun (WGS) entry which is preliminary data.</text>
</comment>
<dbReference type="Proteomes" id="UP000812966">
    <property type="component" value="Unassembled WGS sequence"/>
</dbReference>
<dbReference type="EMBL" id="JABELV010000145">
    <property type="protein sequence ID" value="KAG7529555.1"/>
    <property type="molecule type" value="Genomic_DNA"/>
</dbReference>
<evidence type="ECO:0000256" key="6">
    <source>
        <dbReference type="ARBA" id="ARBA00023002"/>
    </source>
</evidence>
<evidence type="ECO:0000256" key="9">
    <source>
        <dbReference type="PIRSR" id="PIRSR602401-1"/>
    </source>
</evidence>
<evidence type="ECO:0000256" key="5">
    <source>
        <dbReference type="ARBA" id="ARBA00022723"/>
    </source>
</evidence>
<accession>A0A8K0JGR0</accession>
<dbReference type="AlphaFoldDB" id="A0A8K0JGR0"/>
<evidence type="ECO:0000256" key="7">
    <source>
        <dbReference type="ARBA" id="ARBA00023004"/>
    </source>
</evidence>
<feature type="region of interest" description="Disordered" evidence="11">
    <location>
        <begin position="425"/>
        <end position="448"/>
    </location>
</feature>
<evidence type="ECO:0000256" key="3">
    <source>
        <dbReference type="ARBA" id="ARBA00010617"/>
    </source>
</evidence>
<dbReference type="InterPro" id="IPR036396">
    <property type="entry name" value="Cyt_P450_sf"/>
</dbReference>
<evidence type="ECO:0000313" key="14">
    <source>
        <dbReference type="Proteomes" id="UP000812966"/>
    </source>
</evidence>
<keyword evidence="8 10" id="KW-0503">Monooxygenase</keyword>
<dbReference type="PANTHER" id="PTHR24305:SF166">
    <property type="entry name" value="CYTOCHROME P450 12A4, MITOCHONDRIAL-RELATED"/>
    <property type="match status" value="1"/>
</dbReference>
<name>A0A8K0JGR0_9TREE</name>
<evidence type="ECO:0008006" key="15">
    <source>
        <dbReference type="Google" id="ProtNLM"/>
    </source>
</evidence>
<dbReference type="GO" id="GO:0020037">
    <property type="term" value="F:heme binding"/>
    <property type="evidence" value="ECO:0007669"/>
    <property type="project" value="InterPro"/>
</dbReference>
<evidence type="ECO:0000256" key="8">
    <source>
        <dbReference type="ARBA" id="ARBA00023033"/>
    </source>
</evidence>
<evidence type="ECO:0000256" key="2">
    <source>
        <dbReference type="ARBA" id="ARBA00005179"/>
    </source>
</evidence>
<evidence type="ECO:0000256" key="12">
    <source>
        <dbReference type="SAM" id="Phobius"/>
    </source>
</evidence>
<dbReference type="GO" id="GO:0016705">
    <property type="term" value="F:oxidoreductase activity, acting on paired donors, with incorporation or reduction of molecular oxygen"/>
    <property type="evidence" value="ECO:0007669"/>
    <property type="project" value="InterPro"/>
</dbReference>
<keyword evidence="12" id="KW-1133">Transmembrane helix</keyword>
<comment type="cofactor">
    <cofactor evidence="1 9">
        <name>heme</name>
        <dbReference type="ChEBI" id="CHEBI:30413"/>
    </cofactor>
</comment>
<organism evidence="13 14">
    <name type="scientific">Filobasidium floriforme</name>
    <dbReference type="NCBI Taxonomy" id="5210"/>
    <lineage>
        <taxon>Eukaryota</taxon>
        <taxon>Fungi</taxon>
        <taxon>Dikarya</taxon>
        <taxon>Basidiomycota</taxon>
        <taxon>Agaricomycotina</taxon>
        <taxon>Tremellomycetes</taxon>
        <taxon>Filobasidiales</taxon>
        <taxon>Filobasidiaceae</taxon>
        <taxon>Filobasidium</taxon>
    </lineage>
</organism>
<sequence length="578" mass="65686">MNSQILDKLSMTGLGVWSTLGLLWLSWVVYKFIKAYQRAVSIRHHPGYRGLFSLTTIVGRLLPRDIPYVNESLNFAWRTHRKAYNKQRTSILSDISLTGNSSYFFCSTPSAVRQLNMDRKMFRKPVEVYKILKYFGSNVLVTEGDEWRRHRKIVAPGFSDAVFEHVWRTTVEIYFEMARSEKWDRLDVGGVSEVPNVPELMSKQSIHNTATASFGAPLSWSPDTKAALPEGHDMSFVEAITGVSENMFLTIAVPDILLFNLPFKKLRYVSTAVKELKSYMYGMIRDRKQEIKSGETSSTVRRDLFNQLITASLEEESAMEKTPGSQGLTDEELVGNTFIFALAGHETSAHTLAFTFGYLATNPDVQEWLFEELNQVMPDGHLPSYKDFARLPRTLAVLYETLRLHPSVNIIPKYATEDTTLLDDPDSWFEGDDQQKSQSAEEMEKEEKRRVFVPAGTQCQIDVVNLRELAVYWPNPDAFKPERFLGDYEKDAFVPFSAGARGCIGRRFAEVESVAFIAMIVRHFRLTPAKRTTPAGETTEQTAERLLRAKGGLTLTPVKVELDFTRRDGEGVARPEFD</sequence>
<evidence type="ECO:0000313" key="13">
    <source>
        <dbReference type="EMBL" id="KAG7529555.1"/>
    </source>
</evidence>
<feature type="binding site" description="axial binding residue" evidence="9">
    <location>
        <position position="503"/>
    </location>
    <ligand>
        <name>heme</name>
        <dbReference type="ChEBI" id="CHEBI:30413"/>
    </ligand>
    <ligandPart>
        <name>Fe</name>
        <dbReference type="ChEBI" id="CHEBI:18248"/>
    </ligandPart>
</feature>
<proteinExistence type="inferred from homology"/>
<comment type="pathway">
    <text evidence="2">Secondary metabolite biosynthesis.</text>
</comment>
<evidence type="ECO:0000256" key="10">
    <source>
        <dbReference type="RuleBase" id="RU000461"/>
    </source>
</evidence>
<reference evidence="13" key="1">
    <citation type="submission" date="2020-04" db="EMBL/GenBank/DDBJ databases">
        <title>Analysis of mating type loci in Filobasidium floriforme.</title>
        <authorList>
            <person name="Nowrousian M."/>
        </authorList>
    </citation>
    <scope>NUCLEOTIDE SEQUENCE</scope>
    <source>
        <strain evidence="13">CBS 6242</strain>
    </source>
</reference>
<keyword evidence="5 9" id="KW-0479">Metal-binding</keyword>